<keyword evidence="1" id="KW-0813">Transport</keyword>
<dbReference type="PANTHER" id="PTHR34382">
    <property type="entry name" value="PTS SYSTEM N,N'-DIACETYLCHITOBIOSE-SPECIFIC EIIA COMPONENT"/>
    <property type="match status" value="1"/>
</dbReference>
<dbReference type="EMBL" id="CP014873">
    <property type="protein sequence ID" value="ANK61762.1"/>
    <property type="molecule type" value="Genomic_DNA"/>
</dbReference>
<dbReference type="PROSITE" id="PS51095">
    <property type="entry name" value="PTS_EIIA_TYPE_3"/>
    <property type="match status" value="1"/>
</dbReference>
<dbReference type="Gene3D" id="1.20.58.80">
    <property type="entry name" value="Phosphotransferase system, lactose/cellobiose-type IIA subunit"/>
    <property type="match status" value="1"/>
</dbReference>
<comment type="cofactor">
    <cofactor evidence="6">
        <name>Mg(2+)</name>
        <dbReference type="ChEBI" id="CHEBI:18420"/>
    </cofactor>
    <text evidence="6">Binds 1 Mg(2+) ion per trimer.</text>
</comment>
<dbReference type="InterPro" id="IPR003188">
    <property type="entry name" value="PTS_IIA_lac/cel"/>
</dbReference>
<keyword evidence="6" id="KW-0479">Metal-binding</keyword>
<evidence type="ECO:0000313" key="9">
    <source>
        <dbReference type="Proteomes" id="UP000078582"/>
    </source>
</evidence>
<dbReference type="GO" id="GO:0009401">
    <property type="term" value="P:phosphoenolpyruvate-dependent sugar phosphotransferase system"/>
    <property type="evidence" value="ECO:0007669"/>
    <property type="project" value="UniProtKB-KW"/>
</dbReference>
<dbReference type="Proteomes" id="UP000078582">
    <property type="component" value="Chromosome"/>
</dbReference>
<evidence type="ECO:0000256" key="4">
    <source>
        <dbReference type="ARBA" id="ARBA00022683"/>
    </source>
</evidence>
<keyword evidence="4" id="KW-0598">Phosphotransferase system</keyword>
<dbReference type="GO" id="GO:0046872">
    <property type="term" value="F:metal ion binding"/>
    <property type="evidence" value="ECO:0007669"/>
    <property type="project" value="UniProtKB-KW"/>
</dbReference>
<dbReference type="AlphaFoldDB" id="A0A192H0J3"/>
<dbReference type="GO" id="GO:0016740">
    <property type="term" value="F:transferase activity"/>
    <property type="evidence" value="ECO:0007669"/>
    <property type="project" value="UniProtKB-KW"/>
</dbReference>
<accession>A0A192H0J3</accession>
<organism evidence="8 9">
    <name type="scientific">Loigolactobacillus backii</name>
    <dbReference type="NCBI Taxonomy" id="375175"/>
    <lineage>
        <taxon>Bacteria</taxon>
        <taxon>Bacillati</taxon>
        <taxon>Bacillota</taxon>
        <taxon>Bacilli</taxon>
        <taxon>Lactobacillales</taxon>
        <taxon>Lactobacillaceae</taxon>
        <taxon>Loigolactobacillus</taxon>
    </lineage>
</organism>
<proteinExistence type="predicted"/>
<evidence type="ECO:0000313" key="8">
    <source>
        <dbReference type="EMBL" id="ANK61762.1"/>
    </source>
</evidence>
<reference evidence="8 9" key="1">
    <citation type="submission" date="2016-03" db="EMBL/GenBank/DDBJ databases">
        <title>Pediococcus and Lactobacillus from brewery environment - whole genome sequencing and assembly.</title>
        <authorList>
            <person name="Behr J."/>
            <person name="Geissler A.J."/>
            <person name="Vogel R.F."/>
        </authorList>
    </citation>
    <scope>NUCLEOTIDE SEQUENCE [LARGE SCALE GENOMIC DNA]</scope>
    <source>
        <strain evidence="8 9">TMW 1.1989</strain>
    </source>
</reference>
<evidence type="ECO:0000256" key="7">
    <source>
        <dbReference type="PROSITE-ProRule" id="PRU00418"/>
    </source>
</evidence>
<sequence>MMETKKNSVIESVMALINDAATIKTIILAAIEDAKKSQFTAATTKLEEADKKLIAAHEIQTHLLSQEAAGQKVQVTLLLVHAQDHIMSVSTYRELASEIIDLYRRLAETK</sequence>
<dbReference type="Pfam" id="PF02255">
    <property type="entry name" value="PTS_IIA"/>
    <property type="match status" value="1"/>
</dbReference>
<keyword evidence="2" id="KW-0762">Sugar transport</keyword>
<keyword evidence="6" id="KW-0460">Magnesium</keyword>
<evidence type="ECO:0000256" key="1">
    <source>
        <dbReference type="ARBA" id="ARBA00022448"/>
    </source>
</evidence>
<feature type="active site" description="Tele-phosphohistidine intermediate" evidence="5">
    <location>
        <position position="81"/>
    </location>
</feature>
<dbReference type="SUPFAM" id="SSF46973">
    <property type="entry name" value="Enzyme IIa from lactose specific PTS, IIa-lac"/>
    <property type="match status" value="1"/>
</dbReference>
<evidence type="ECO:0000256" key="6">
    <source>
        <dbReference type="PIRSR" id="PIRSR000699-2"/>
    </source>
</evidence>
<dbReference type="InterPro" id="IPR036542">
    <property type="entry name" value="PTS_IIA_lac/cel_sf"/>
</dbReference>
<name>A0A192H0J3_9LACO</name>
<dbReference type="GeneID" id="42981136"/>
<keyword evidence="9" id="KW-1185">Reference proteome</keyword>
<dbReference type="RefSeq" id="WP_068225979.1">
    <property type="nucleotide sequence ID" value="NZ_CP014873.1"/>
</dbReference>
<evidence type="ECO:0000256" key="5">
    <source>
        <dbReference type="PIRSR" id="PIRSR000699-1"/>
    </source>
</evidence>
<dbReference type="PIRSF" id="PIRSF000699">
    <property type="entry name" value="PTS_IILac_III"/>
    <property type="match status" value="1"/>
</dbReference>
<evidence type="ECO:0000256" key="2">
    <source>
        <dbReference type="ARBA" id="ARBA00022597"/>
    </source>
</evidence>
<feature type="binding site" evidence="6">
    <location>
        <position position="84"/>
    </location>
    <ligand>
        <name>Mg(2+)</name>
        <dbReference type="ChEBI" id="CHEBI:18420"/>
        <note>ligand shared between all trimeric partners</note>
    </ligand>
</feature>
<keyword evidence="3" id="KW-0808">Transferase</keyword>
<dbReference type="PANTHER" id="PTHR34382:SF7">
    <property type="entry name" value="PTS SYSTEM N,N'-DIACETYLCHITOBIOSE-SPECIFIC EIIA COMPONENT"/>
    <property type="match status" value="1"/>
</dbReference>
<dbReference type="OrthoDB" id="350602at2"/>
<evidence type="ECO:0000256" key="3">
    <source>
        <dbReference type="ARBA" id="ARBA00022679"/>
    </source>
</evidence>
<gene>
    <name evidence="8" type="ORF">AYR53_02650</name>
</gene>
<feature type="modified residue" description="Phosphohistidine; by HPr" evidence="7">
    <location>
        <position position="81"/>
    </location>
</feature>
<protein>
    <submittedName>
        <fullName evidence="8">Uncharacterized protein</fullName>
    </submittedName>
</protein>
<dbReference type="STRING" id="375175.AYR53_02650"/>